<feature type="domain" description="T2SS protein K first SAM-like" evidence="12">
    <location>
        <begin position="115"/>
        <end position="202"/>
    </location>
</feature>
<evidence type="ECO:0000256" key="7">
    <source>
        <dbReference type="ARBA" id="ARBA00022927"/>
    </source>
</evidence>
<dbReference type="Gene3D" id="1.10.40.60">
    <property type="entry name" value="EpsJ-like"/>
    <property type="match status" value="1"/>
</dbReference>
<feature type="region of interest" description="Disordered" evidence="10">
    <location>
        <begin position="205"/>
        <end position="236"/>
    </location>
</feature>
<dbReference type="EMBL" id="BPQG01000020">
    <property type="protein sequence ID" value="GJD43672.1"/>
    <property type="molecule type" value="Genomic_DNA"/>
</dbReference>
<evidence type="ECO:0000313" key="14">
    <source>
        <dbReference type="Proteomes" id="UP001055117"/>
    </source>
</evidence>
<accession>A0ABQ4QFJ1</accession>
<keyword evidence="7" id="KW-0653">Protein transport</keyword>
<dbReference type="PANTHER" id="PTHR38831">
    <property type="entry name" value="TYPE II SECRETION SYSTEM PROTEIN K"/>
    <property type="match status" value="1"/>
</dbReference>
<evidence type="ECO:0000256" key="2">
    <source>
        <dbReference type="ARBA" id="ARBA00007246"/>
    </source>
</evidence>
<evidence type="ECO:0000259" key="12">
    <source>
        <dbReference type="Pfam" id="PF21687"/>
    </source>
</evidence>
<evidence type="ECO:0000256" key="5">
    <source>
        <dbReference type="ARBA" id="ARBA00022519"/>
    </source>
</evidence>
<keyword evidence="5" id="KW-0997">Cell inner membrane</keyword>
<keyword evidence="14" id="KW-1185">Reference proteome</keyword>
<keyword evidence="4" id="KW-1003">Cell membrane</keyword>
<dbReference type="RefSeq" id="WP_238271724.1">
    <property type="nucleotide sequence ID" value="NZ_BPQG01000020.1"/>
</dbReference>
<dbReference type="Pfam" id="PF21687">
    <property type="entry name" value="T2SSK_1st"/>
    <property type="match status" value="1"/>
</dbReference>
<keyword evidence="3" id="KW-0813">Transport</keyword>
<sequence length="298" mass="31225">MTEEHGRDGEAGFVLPCVLAILIVVCALLAATVMRVRSGTALTQARADLTRVQGLADGIARLVAYDLGLQRTYRLRGLQLPEDGRPIACDLAPRERLLIALQDQGLLVDLNATPRAGLETALRGAGIPDATALALAAEIVDYRDADDVPEPSGGAEAPQYRARGLGYGPRNAPFVSVDEIGRLPSMTEDIAARLKPLLTIYNESGRVAGASPDPAKAARGQGARTPQAPPAPSPRQYFRIDVLVEEQGVRAGRSGTYALGGGSSGMDFLAWQPGIPTLPPGLEGHPTCGVIGAALQAR</sequence>
<protein>
    <recommendedName>
        <fullName evidence="12">T2SS protein K first SAM-like domain-containing protein</fullName>
    </recommendedName>
</protein>
<proteinExistence type="inferred from homology"/>
<reference evidence="13 14" key="1">
    <citation type="journal article" date="2021" name="Front. Microbiol.">
        <title>Comprehensive Comparative Genomics and Phenotyping of Methylobacterium Species.</title>
        <authorList>
            <person name="Alessa O."/>
            <person name="Ogura Y."/>
            <person name="Fujitani Y."/>
            <person name="Takami H."/>
            <person name="Hayashi T."/>
            <person name="Sahin N."/>
            <person name="Tani A."/>
        </authorList>
    </citation>
    <scope>NUCLEOTIDE SEQUENCE [LARGE SCALE GENOMIC DNA]</scope>
    <source>
        <strain evidence="13 14">DSM 23679</strain>
    </source>
</reference>
<evidence type="ECO:0000256" key="3">
    <source>
        <dbReference type="ARBA" id="ARBA00022448"/>
    </source>
</evidence>
<organism evidence="13 14">
    <name type="scientific">Methylobacterium cerastii</name>
    <dbReference type="NCBI Taxonomy" id="932741"/>
    <lineage>
        <taxon>Bacteria</taxon>
        <taxon>Pseudomonadati</taxon>
        <taxon>Pseudomonadota</taxon>
        <taxon>Alphaproteobacteria</taxon>
        <taxon>Hyphomicrobiales</taxon>
        <taxon>Methylobacteriaceae</taxon>
        <taxon>Methylobacterium</taxon>
    </lineage>
</organism>
<gene>
    <name evidence="13" type="ORF">AFCDBAGC_1524</name>
</gene>
<dbReference type="InterPro" id="IPR005628">
    <property type="entry name" value="GspK"/>
</dbReference>
<evidence type="ECO:0000256" key="9">
    <source>
        <dbReference type="ARBA" id="ARBA00023136"/>
    </source>
</evidence>
<keyword evidence="6 11" id="KW-0812">Transmembrane</keyword>
<evidence type="ECO:0000256" key="11">
    <source>
        <dbReference type="SAM" id="Phobius"/>
    </source>
</evidence>
<evidence type="ECO:0000313" key="13">
    <source>
        <dbReference type="EMBL" id="GJD43672.1"/>
    </source>
</evidence>
<evidence type="ECO:0000256" key="6">
    <source>
        <dbReference type="ARBA" id="ARBA00022692"/>
    </source>
</evidence>
<comment type="subcellular location">
    <subcellularLocation>
        <location evidence="1">Cell inner membrane</location>
    </subcellularLocation>
</comment>
<evidence type="ECO:0000256" key="1">
    <source>
        <dbReference type="ARBA" id="ARBA00004533"/>
    </source>
</evidence>
<evidence type="ECO:0000256" key="4">
    <source>
        <dbReference type="ARBA" id="ARBA00022475"/>
    </source>
</evidence>
<dbReference type="InterPro" id="IPR049031">
    <property type="entry name" value="T2SSK_SAM-like_1st"/>
</dbReference>
<dbReference type="SUPFAM" id="SSF158544">
    <property type="entry name" value="GspK insert domain-like"/>
    <property type="match status" value="1"/>
</dbReference>
<feature type="transmembrane region" description="Helical" evidence="11">
    <location>
        <begin position="12"/>
        <end position="34"/>
    </location>
</feature>
<keyword evidence="8 11" id="KW-1133">Transmembrane helix</keyword>
<evidence type="ECO:0000256" key="10">
    <source>
        <dbReference type="SAM" id="MobiDB-lite"/>
    </source>
</evidence>
<evidence type="ECO:0000256" key="8">
    <source>
        <dbReference type="ARBA" id="ARBA00022989"/>
    </source>
</evidence>
<name>A0ABQ4QFJ1_9HYPH</name>
<dbReference type="PANTHER" id="PTHR38831:SF2">
    <property type="entry name" value="TYPE II SECRETION SYSTEM PROTEIN K"/>
    <property type="match status" value="1"/>
</dbReference>
<comment type="caution">
    <text evidence="13">The sequence shown here is derived from an EMBL/GenBank/DDBJ whole genome shotgun (WGS) entry which is preliminary data.</text>
</comment>
<dbReference type="InterPro" id="IPR038072">
    <property type="entry name" value="GspK_central_sf"/>
</dbReference>
<comment type="similarity">
    <text evidence="2">Belongs to the GSP K family.</text>
</comment>
<keyword evidence="9 11" id="KW-0472">Membrane</keyword>
<dbReference type="Proteomes" id="UP001055117">
    <property type="component" value="Unassembled WGS sequence"/>
</dbReference>